<dbReference type="Proteomes" id="UP000029228">
    <property type="component" value="Unassembled WGS sequence"/>
</dbReference>
<dbReference type="EC" id="4.4.1.13" evidence="2"/>
<keyword evidence="7" id="KW-0032">Aminotransferase</keyword>
<dbReference type="CDD" id="cd00609">
    <property type="entry name" value="AAT_like"/>
    <property type="match status" value="1"/>
</dbReference>
<proteinExistence type="inferred from homology"/>
<evidence type="ECO:0000256" key="4">
    <source>
        <dbReference type="ARBA" id="ARBA00023239"/>
    </source>
</evidence>
<dbReference type="EMBL" id="BBMR01000006">
    <property type="protein sequence ID" value="GAL20799.1"/>
    <property type="molecule type" value="Genomic_DNA"/>
</dbReference>
<dbReference type="GO" id="GO:0030170">
    <property type="term" value="F:pyridoxal phosphate binding"/>
    <property type="evidence" value="ECO:0007669"/>
    <property type="project" value="InterPro"/>
</dbReference>
<evidence type="ECO:0000256" key="5">
    <source>
        <dbReference type="ARBA" id="ARBA00037974"/>
    </source>
</evidence>
<dbReference type="InterPro" id="IPR015421">
    <property type="entry name" value="PyrdxlP-dep_Trfase_major"/>
</dbReference>
<gene>
    <name evidence="7" type="ORF">JCM19235_3801</name>
</gene>
<accession>A0A090S2R0</accession>
<protein>
    <recommendedName>
        <fullName evidence="2">cysteine-S-conjugate beta-lyase</fullName>
        <ecNumber evidence="2">4.4.1.13</ecNumber>
    </recommendedName>
</protein>
<keyword evidence="4" id="KW-0456">Lyase</keyword>
<dbReference type="Pfam" id="PF00155">
    <property type="entry name" value="Aminotran_1_2"/>
    <property type="match status" value="1"/>
</dbReference>
<feature type="domain" description="Aminotransferase class I/classII large" evidence="6">
    <location>
        <begin position="69"/>
        <end position="221"/>
    </location>
</feature>
<reference evidence="7 8" key="1">
    <citation type="submission" date="2014-09" db="EMBL/GenBank/DDBJ databases">
        <title>Vibrio maritimus JCM 19235. (C45) whole genome shotgun sequence.</title>
        <authorList>
            <person name="Sawabe T."/>
            <person name="Meirelles P."/>
            <person name="Nakanishi M."/>
            <person name="Sayaka M."/>
            <person name="Hattori M."/>
            <person name="Ohkuma M."/>
        </authorList>
    </citation>
    <scope>NUCLEOTIDE SEQUENCE [LARGE SCALE GENOMIC DNA]</scope>
    <source>
        <strain evidence="8">JCM19235</strain>
    </source>
</reference>
<dbReference type="InterPro" id="IPR015424">
    <property type="entry name" value="PyrdxlP-dep_Trfase"/>
</dbReference>
<dbReference type="Gene3D" id="3.90.1150.10">
    <property type="entry name" value="Aspartate Aminotransferase, domain 1"/>
    <property type="match status" value="1"/>
</dbReference>
<evidence type="ECO:0000259" key="6">
    <source>
        <dbReference type="Pfam" id="PF00155"/>
    </source>
</evidence>
<dbReference type="PANTHER" id="PTHR43525">
    <property type="entry name" value="PROTEIN MALY"/>
    <property type="match status" value="1"/>
</dbReference>
<dbReference type="SUPFAM" id="SSF53383">
    <property type="entry name" value="PLP-dependent transferases"/>
    <property type="match status" value="1"/>
</dbReference>
<dbReference type="InterPro" id="IPR004839">
    <property type="entry name" value="Aminotransferase_I/II_large"/>
</dbReference>
<evidence type="ECO:0000256" key="2">
    <source>
        <dbReference type="ARBA" id="ARBA00012224"/>
    </source>
</evidence>
<keyword evidence="7" id="KW-0808">Transferase</keyword>
<dbReference type="Gene3D" id="3.40.640.10">
    <property type="entry name" value="Type I PLP-dependent aspartate aminotransferase-like (Major domain)"/>
    <property type="match status" value="1"/>
</dbReference>
<organism evidence="7 8">
    <name type="scientific">Vibrio maritimus</name>
    <dbReference type="NCBI Taxonomy" id="990268"/>
    <lineage>
        <taxon>Bacteria</taxon>
        <taxon>Pseudomonadati</taxon>
        <taxon>Pseudomonadota</taxon>
        <taxon>Gammaproteobacteria</taxon>
        <taxon>Vibrionales</taxon>
        <taxon>Vibrionaceae</taxon>
        <taxon>Vibrio</taxon>
    </lineage>
</organism>
<keyword evidence="3" id="KW-0663">Pyridoxal phosphate</keyword>
<dbReference type="InterPro" id="IPR015422">
    <property type="entry name" value="PyrdxlP-dep_Trfase_small"/>
</dbReference>
<dbReference type="AlphaFoldDB" id="A0A090S2R0"/>
<dbReference type="InterPro" id="IPR051798">
    <property type="entry name" value="Class-II_PLP-Dep_Aminotrans"/>
</dbReference>
<keyword evidence="8" id="KW-1185">Reference proteome</keyword>
<evidence type="ECO:0000256" key="3">
    <source>
        <dbReference type="ARBA" id="ARBA00022898"/>
    </source>
</evidence>
<comment type="similarity">
    <text evidence="5">Belongs to the class-II pyridoxal-phosphate-dependent aminotransferase family. MalY/PatB cystathionine beta-lyase subfamily.</text>
</comment>
<dbReference type="GO" id="GO:0008483">
    <property type="term" value="F:transaminase activity"/>
    <property type="evidence" value="ECO:0007669"/>
    <property type="project" value="UniProtKB-KW"/>
</dbReference>
<evidence type="ECO:0000313" key="7">
    <source>
        <dbReference type="EMBL" id="GAL20799.1"/>
    </source>
</evidence>
<name>A0A090S2R0_9VIBR</name>
<dbReference type="PANTHER" id="PTHR43525:SF1">
    <property type="entry name" value="PROTEIN MALY"/>
    <property type="match status" value="1"/>
</dbReference>
<evidence type="ECO:0000313" key="8">
    <source>
        <dbReference type="Proteomes" id="UP000029228"/>
    </source>
</evidence>
<sequence length="238" mass="27203">MFKVTPDNREASNKFIKHDSNMLKQIYGADDVTPYWIADMEFPIASPITQAMQELVSRETYSYEFDSQTVFNAISNWNQKRHGLTLDPKQFVQVPGVLSAIALLIREFTEKGDGVLIQTPVYHQFRRLIESAGRKAVSNTLNIADGRYVMDFDSLESQLRDNNVKIILLCNPHNPVGRVWKPEELEKLVAIAEKYQTLIVSDEVHADIVFEGNTFTSIASFDYDNTITIIARQQRILD</sequence>
<comment type="cofactor">
    <cofactor evidence="1">
        <name>pyridoxal 5'-phosphate</name>
        <dbReference type="ChEBI" id="CHEBI:597326"/>
    </cofactor>
</comment>
<comment type="caution">
    <text evidence="7">The sequence shown here is derived from an EMBL/GenBank/DDBJ whole genome shotgun (WGS) entry which is preliminary data.</text>
</comment>
<dbReference type="GO" id="GO:0047804">
    <property type="term" value="F:cysteine-S-conjugate beta-lyase activity"/>
    <property type="evidence" value="ECO:0007669"/>
    <property type="project" value="UniProtKB-EC"/>
</dbReference>
<evidence type="ECO:0000256" key="1">
    <source>
        <dbReference type="ARBA" id="ARBA00001933"/>
    </source>
</evidence>
<dbReference type="STRING" id="990268.JCM19235_3801"/>
<reference evidence="7 8" key="2">
    <citation type="submission" date="2014-09" db="EMBL/GenBank/DDBJ databases">
        <authorList>
            <consortium name="NBRP consortium"/>
            <person name="Sawabe T."/>
            <person name="Meirelles P."/>
            <person name="Nakanishi M."/>
            <person name="Sayaka M."/>
            <person name="Hattori M."/>
            <person name="Ohkuma M."/>
        </authorList>
    </citation>
    <scope>NUCLEOTIDE SEQUENCE [LARGE SCALE GENOMIC DNA]</scope>
    <source>
        <strain evidence="8">JCM19235</strain>
    </source>
</reference>